<dbReference type="InterPro" id="IPR001789">
    <property type="entry name" value="Sig_transdc_resp-reg_receiver"/>
</dbReference>
<dbReference type="CDD" id="cd01949">
    <property type="entry name" value="GGDEF"/>
    <property type="match status" value="1"/>
</dbReference>
<feature type="domain" description="GGDEF" evidence="6">
    <location>
        <begin position="323"/>
        <end position="462"/>
    </location>
</feature>
<dbReference type="Gene3D" id="3.20.20.450">
    <property type="entry name" value="EAL domain"/>
    <property type="match status" value="1"/>
</dbReference>
<dbReference type="InterPro" id="IPR001633">
    <property type="entry name" value="EAL_dom"/>
</dbReference>
<feature type="domain" description="PAS" evidence="3">
    <location>
        <begin position="166"/>
        <end position="212"/>
    </location>
</feature>
<dbReference type="InterPro" id="IPR000160">
    <property type="entry name" value="GGDEF_dom"/>
</dbReference>
<dbReference type="PROSITE" id="PS50110">
    <property type="entry name" value="RESPONSE_REGULATORY"/>
    <property type="match status" value="1"/>
</dbReference>
<dbReference type="Gene3D" id="3.40.50.2300">
    <property type="match status" value="1"/>
</dbReference>
<evidence type="ECO:0000259" key="4">
    <source>
        <dbReference type="PROSITE" id="PS50113"/>
    </source>
</evidence>
<dbReference type="SMART" id="SM00091">
    <property type="entry name" value="PAS"/>
    <property type="match status" value="1"/>
</dbReference>
<dbReference type="Pfam" id="PF13426">
    <property type="entry name" value="PAS_9"/>
    <property type="match status" value="1"/>
</dbReference>
<evidence type="ECO:0000256" key="1">
    <source>
        <dbReference type="PROSITE-ProRule" id="PRU00169"/>
    </source>
</evidence>
<evidence type="ECO:0000313" key="8">
    <source>
        <dbReference type="Proteomes" id="UP000199675"/>
    </source>
</evidence>
<dbReference type="RefSeq" id="WP_091812405.1">
    <property type="nucleotide sequence ID" value="NZ_FNNE01000004.1"/>
</dbReference>
<dbReference type="Pfam" id="PF00563">
    <property type="entry name" value="EAL"/>
    <property type="match status" value="1"/>
</dbReference>
<dbReference type="InterPro" id="IPR029787">
    <property type="entry name" value="Nucleotide_cyclase"/>
</dbReference>
<feature type="domain" description="PAC" evidence="4">
    <location>
        <begin position="237"/>
        <end position="291"/>
    </location>
</feature>
<reference evidence="7 8" key="1">
    <citation type="submission" date="2016-10" db="EMBL/GenBank/DDBJ databases">
        <authorList>
            <person name="de Groot N.N."/>
        </authorList>
    </citation>
    <scope>NUCLEOTIDE SEQUENCE [LARGE SCALE GENOMIC DNA]</scope>
    <source>
        <strain evidence="7 8">CGMCC 1.7059</strain>
    </source>
</reference>
<dbReference type="SMART" id="SM00086">
    <property type="entry name" value="PAC"/>
    <property type="match status" value="1"/>
</dbReference>
<dbReference type="InterPro" id="IPR011006">
    <property type="entry name" value="CheY-like_superfamily"/>
</dbReference>
<dbReference type="PROSITE" id="PS50883">
    <property type="entry name" value="EAL"/>
    <property type="match status" value="1"/>
</dbReference>
<dbReference type="PROSITE" id="PS50113">
    <property type="entry name" value="PAC"/>
    <property type="match status" value="1"/>
</dbReference>
<sequence length="732" mass="81381">MDGSKFPDKPLILLVDDEPNNLRILSDTLRFDFELAVATSGARALQFVESDSIPDLILLDVMMPGMDGYEVCGTLKKNPQFRHIPIIFVTAATDSESEEKGFRLGAVDYIHKPFNRSVVMARIRSHLSVHGMMDRLSHTASKLDASIATEVQTGRDGADGPIFSPQGMLLDAVFSQSMEGITVTDAAGIIKAVNPAFTRITGYRAEEVVNRNQAELRNTLKRAELSTEIWKRIQKTGYWQGELINQRKGGETYPELRTIRAVSDSEGRISHYVSVFSDISTNKQNQSTIDFLTWYDSLTSLPNRMLFLQRLEATVQLCAEGEAVAAAIIVDIDRFKAINESLGLEAGDQVLTEVSNRLANGMSNNETIARIAGDKFAILLAPRRCDDQLKANRALALSTRIQEQLCEPMVIADQILNLSVTQGVTLIPGTLPESAKDVLRNAEMAHAKAKREKMGDIVFFNERMGHEAMEQFRLSQALHNAIPRQELTVYLQSQHDINGQVVGAEALLRWQHPELGMVSPAAFIPLAESEGNISELDRWVLDQVLMIIRNHQKQLGSLRLAINISPSHFARDDFISHIISSLRKHRIGGHHLTLELTESLMIQELTAVVSKLHALAGLGIEVSIDDFGTGYSSLSYLQQLPIQELKIDRSFTQTINGDRSGRSIVSMIHNMAAELGLRTVVEGVETSTQLQYLQHFPNTVIQGYYFSKPIPAEQWLDECFTPRSNQAPGLQA</sequence>
<dbReference type="InterPro" id="IPR035965">
    <property type="entry name" value="PAS-like_dom_sf"/>
</dbReference>
<dbReference type="GO" id="GO:0000160">
    <property type="term" value="P:phosphorelay signal transduction system"/>
    <property type="evidence" value="ECO:0007669"/>
    <property type="project" value="InterPro"/>
</dbReference>
<dbReference type="CDD" id="cd19920">
    <property type="entry name" value="REC_PA4781-like"/>
    <property type="match status" value="1"/>
</dbReference>
<dbReference type="PROSITE" id="PS50112">
    <property type="entry name" value="PAS"/>
    <property type="match status" value="1"/>
</dbReference>
<dbReference type="Pfam" id="PF00072">
    <property type="entry name" value="Response_reg"/>
    <property type="match status" value="1"/>
</dbReference>
<dbReference type="STRING" id="488533.SAMN04487960_104162"/>
<dbReference type="AlphaFoldDB" id="A0A1H2WH11"/>
<dbReference type="EMBL" id="FNNE01000004">
    <property type="protein sequence ID" value="SDW79811.1"/>
    <property type="molecule type" value="Genomic_DNA"/>
</dbReference>
<dbReference type="SUPFAM" id="SSF52172">
    <property type="entry name" value="CheY-like"/>
    <property type="match status" value="1"/>
</dbReference>
<dbReference type="PANTHER" id="PTHR44757">
    <property type="entry name" value="DIGUANYLATE CYCLASE DGCP"/>
    <property type="match status" value="1"/>
</dbReference>
<dbReference type="SMART" id="SM00052">
    <property type="entry name" value="EAL"/>
    <property type="match status" value="1"/>
</dbReference>
<dbReference type="InterPro" id="IPR001610">
    <property type="entry name" value="PAC"/>
</dbReference>
<dbReference type="NCBIfam" id="TIGR00254">
    <property type="entry name" value="GGDEF"/>
    <property type="match status" value="1"/>
</dbReference>
<evidence type="ECO:0000259" key="2">
    <source>
        <dbReference type="PROSITE" id="PS50110"/>
    </source>
</evidence>
<dbReference type="Pfam" id="PF00990">
    <property type="entry name" value="GGDEF"/>
    <property type="match status" value="1"/>
</dbReference>
<dbReference type="SMART" id="SM00448">
    <property type="entry name" value="REC"/>
    <property type="match status" value="1"/>
</dbReference>
<dbReference type="Gene3D" id="3.30.70.270">
    <property type="match status" value="1"/>
</dbReference>
<protein>
    <submittedName>
        <fullName evidence="7">PAS domain S-box-containing protein/diguanylate cyclase (GGDEF) domain-containing protein</fullName>
    </submittedName>
</protein>
<dbReference type="SUPFAM" id="SSF55073">
    <property type="entry name" value="Nucleotide cyclase"/>
    <property type="match status" value="1"/>
</dbReference>
<feature type="domain" description="EAL" evidence="5">
    <location>
        <begin position="471"/>
        <end position="723"/>
    </location>
</feature>
<dbReference type="InterPro" id="IPR035919">
    <property type="entry name" value="EAL_sf"/>
</dbReference>
<accession>A0A1H2WH11</accession>
<dbReference type="InterPro" id="IPR000014">
    <property type="entry name" value="PAS"/>
</dbReference>
<evidence type="ECO:0000259" key="5">
    <source>
        <dbReference type="PROSITE" id="PS50883"/>
    </source>
</evidence>
<feature type="modified residue" description="4-aspartylphosphate" evidence="1">
    <location>
        <position position="60"/>
    </location>
</feature>
<dbReference type="InterPro" id="IPR000700">
    <property type="entry name" value="PAS-assoc_C"/>
</dbReference>
<proteinExistence type="predicted"/>
<evidence type="ECO:0000313" key="7">
    <source>
        <dbReference type="EMBL" id="SDW79811.1"/>
    </source>
</evidence>
<dbReference type="InterPro" id="IPR043128">
    <property type="entry name" value="Rev_trsase/Diguanyl_cyclase"/>
</dbReference>
<keyword evidence="1" id="KW-0597">Phosphoprotein</keyword>
<dbReference type="CDD" id="cd01948">
    <property type="entry name" value="EAL"/>
    <property type="match status" value="1"/>
</dbReference>
<dbReference type="SUPFAM" id="SSF141868">
    <property type="entry name" value="EAL domain-like"/>
    <property type="match status" value="1"/>
</dbReference>
<name>A0A1H2WH11_9GAMM</name>
<feature type="domain" description="Response regulatory" evidence="2">
    <location>
        <begin position="11"/>
        <end position="127"/>
    </location>
</feature>
<gene>
    <name evidence="7" type="ORF">SAMN04487960_104162</name>
</gene>
<dbReference type="InterPro" id="IPR052155">
    <property type="entry name" value="Biofilm_reg_signaling"/>
</dbReference>
<dbReference type="PROSITE" id="PS50887">
    <property type="entry name" value="GGDEF"/>
    <property type="match status" value="1"/>
</dbReference>
<evidence type="ECO:0000259" key="6">
    <source>
        <dbReference type="PROSITE" id="PS50887"/>
    </source>
</evidence>
<dbReference type="Proteomes" id="UP000199675">
    <property type="component" value="Unassembled WGS sequence"/>
</dbReference>
<keyword evidence="8" id="KW-1185">Reference proteome</keyword>
<dbReference type="SUPFAM" id="SSF55785">
    <property type="entry name" value="PYP-like sensor domain (PAS domain)"/>
    <property type="match status" value="1"/>
</dbReference>
<dbReference type="NCBIfam" id="TIGR00229">
    <property type="entry name" value="sensory_box"/>
    <property type="match status" value="1"/>
</dbReference>
<dbReference type="CDD" id="cd00130">
    <property type="entry name" value="PAS"/>
    <property type="match status" value="1"/>
</dbReference>
<dbReference type="SMART" id="SM00267">
    <property type="entry name" value="GGDEF"/>
    <property type="match status" value="1"/>
</dbReference>
<organism evidence="7 8">
    <name type="scientific">Marinobacter mobilis</name>
    <dbReference type="NCBI Taxonomy" id="488533"/>
    <lineage>
        <taxon>Bacteria</taxon>
        <taxon>Pseudomonadati</taxon>
        <taxon>Pseudomonadota</taxon>
        <taxon>Gammaproteobacteria</taxon>
        <taxon>Pseudomonadales</taxon>
        <taxon>Marinobacteraceae</taxon>
        <taxon>Marinobacter</taxon>
    </lineage>
</organism>
<dbReference type="PANTHER" id="PTHR44757:SF2">
    <property type="entry name" value="BIOFILM ARCHITECTURE MAINTENANCE PROTEIN MBAA"/>
    <property type="match status" value="1"/>
</dbReference>
<dbReference type="Gene3D" id="3.30.450.20">
    <property type="entry name" value="PAS domain"/>
    <property type="match status" value="1"/>
</dbReference>
<evidence type="ECO:0000259" key="3">
    <source>
        <dbReference type="PROSITE" id="PS50112"/>
    </source>
</evidence>
<dbReference type="OrthoDB" id="9816034at2"/>